<dbReference type="EMBL" id="QBKP01000002">
    <property type="protein sequence ID" value="PTX52251.1"/>
    <property type="molecule type" value="Genomic_DNA"/>
</dbReference>
<protein>
    <submittedName>
        <fullName evidence="2">Uncharacterized protein</fullName>
    </submittedName>
</protein>
<feature type="compositionally biased region" description="Basic and acidic residues" evidence="1">
    <location>
        <begin position="188"/>
        <end position="197"/>
    </location>
</feature>
<keyword evidence="3" id="KW-1185">Reference proteome</keyword>
<dbReference type="Proteomes" id="UP000244224">
    <property type="component" value="Unassembled WGS sequence"/>
</dbReference>
<evidence type="ECO:0000313" key="3">
    <source>
        <dbReference type="Proteomes" id="UP000244224"/>
    </source>
</evidence>
<dbReference type="AlphaFoldDB" id="A0A2T6B844"/>
<accession>A0A2T6B844</accession>
<evidence type="ECO:0000256" key="1">
    <source>
        <dbReference type="SAM" id="MobiDB-lite"/>
    </source>
</evidence>
<name>A0A2T6B844_9RHOB</name>
<feature type="compositionally biased region" description="Basic and acidic residues" evidence="1">
    <location>
        <begin position="206"/>
        <end position="215"/>
    </location>
</feature>
<gene>
    <name evidence="2" type="ORF">C8N34_10229</name>
</gene>
<dbReference type="RefSeq" id="WP_108127538.1">
    <property type="nucleotide sequence ID" value="NZ_QBKP01000002.1"/>
</dbReference>
<feature type="region of interest" description="Disordered" evidence="1">
    <location>
        <begin position="188"/>
        <end position="215"/>
    </location>
</feature>
<evidence type="ECO:0000313" key="2">
    <source>
        <dbReference type="EMBL" id="PTX52251.1"/>
    </source>
</evidence>
<reference evidence="2 3" key="1">
    <citation type="submission" date="2018-04" db="EMBL/GenBank/DDBJ databases">
        <title>Genomic Encyclopedia of Archaeal and Bacterial Type Strains, Phase II (KMG-II): from individual species to whole genera.</title>
        <authorList>
            <person name="Goeker M."/>
        </authorList>
    </citation>
    <scope>NUCLEOTIDE SEQUENCE [LARGE SCALE GENOMIC DNA]</scope>
    <source>
        <strain evidence="2 3">DSM 21823</strain>
    </source>
</reference>
<comment type="caution">
    <text evidence="2">The sequence shown here is derived from an EMBL/GenBank/DDBJ whole genome shotgun (WGS) entry which is preliminary data.</text>
</comment>
<sequence>MSRAQPLFDRIRAAQARIETLRAGTDPESPLGRLDRLMEGYDHTGTGDTADAAASIEEWAGIRADLAGVIRRPFGYAGPVYPLDACVWFRKSTGEWVLEVAGAINDTALSCRHPQPGDLAPEEVPGLPALHGAEAAARAALGPVLDWYQSDEEPDRPLPELISDAAQDLAADRAELLALRRALAEIRDRTGEPETRAAAEAALNPDRSEPGPEPG</sequence>
<proteinExistence type="predicted"/>
<organism evidence="2 3">
    <name type="scientific">Gemmobacter caeni</name>
    <dbReference type="NCBI Taxonomy" id="589035"/>
    <lineage>
        <taxon>Bacteria</taxon>
        <taxon>Pseudomonadati</taxon>
        <taxon>Pseudomonadota</taxon>
        <taxon>Alphaproteobacteria</taxon>
        <taxon>Rhodobacterales</taxon>
        <taxon>Paracoccaceae</taxon>
        <taxon>Gemmobacter</taxon>
    </lineage>
</organism>